<keyword evidence="1" id="KW-0812">Transmembrane</keyword>
<protein>
    <submittedName>
        <fullName evidence="2">Uncharacterized protein</fullName>
    </submittedName>
</protein>
<sequence>MSELLEKTGGAKIGLMNASWPMAKLRVTARSLQLKVTFLGSYTFTPETVVSLERYAVIPALGWGIRIHHNVATYPARIIFWCTGSPDALLSQIHASGFQAQGPASSVPRPKGIPVRWQALAVLLIGWNILFLMDGPLFLMDAPFLPGKFSMLAMGLVCASSVATLYSSSFQHLILKPGRDLDEIKAPLKLIALVTGFMTAAFALLNIARFFN</sequence>
<feature type="transmembrane region" description="Helical" evidence="1">
    <location>
        <begin position="151"/>
        <end position="169"/>
    </location>
</feature>
<accession>A0A858RJX7</accession>
<dbReference type="EMBL" id="CP051774">
    <property type="protein sequence ID" value="QJE97025.1"/>
    <property type="molecule type" value="Genomic_DNA"/>
</dbReference>
<dbReference type="KEGG" id="luo:HHL09_14935"/>
<evidence type="ECO:0000256" key="1">
    <source>
        <dbReference type="SAM" id="Phobius"/>
    </source>
</evidence>
<evidence type="ECO:0000313" key="3">
    <source>
        <dbReference type="Proteomes" id="UP000501812"/>
    </source>
</evidence>
<feature type="transmembrane region" description="Helical" evidence="1">
    <location>
        <begin position="190"/>
        <end position="211"/>
    </location>
</feature>
<dbReference type="Proteomes" id="UP000501812">
    <property type="component" value="Chromosome"/>
</dbReference>
<keyword evidence="1" id="KW-0472">Membrane</keyword>
<evidence type="ECO:0000313" key="2">
    <source>
        <dbReference type="EMBL" id="QJE97025.1"/>
    </source>
</evidence>
<proteinExistence type="predicted"/>
<keyword evidence="1" id="KW-1133">Transmembrane helix</keyword>
<gene>
    <name evidence="2" type="ORF">HHL09_14935</name>
</gene>
<dbReference type="AlphaFoldDB" id="A0A858RJX7"/>
<feature type="transmembrane region" description="Helical" evidence="1">
    <location>
        <begin position="119"/>
        <end position="139"/>
    </location>
</feature>
<organism evidence="2 3">
    <name type="scientific">Luteolibacter luteus</name>
    <dbReference type="NCBI Taxonomy" id="2728835"/>
    <lineage>
        <taxon>Bacteria</taxon>
        <taxon>Pseudomonadati</taxon>
        <taxon>Verrucomicrobiota</taxon>
        <taxon>Verrucomicrobiia</taxon>
        <taxon>Verrucomicrobiales</taxon>
        <taxon>Verrucomicrobiaceae</taxon>
        <taxon>Luteolibacter</taxon>
    </lineage>
</organism>
<keyword evidence="3" id="KW-1185">Reference proteome</keyword>
<name>A0A858RJX7_9BACT</name>
<reference evidence="2 3" key="1">
    <citation type="submission" date="2020-04" db="EMBL/GenBank/DDBJ databases">
        <title>Luteolibacter sp. G-1-1-1 isolated from soil.</title>
        <authorList>
            <person name="Dahal R.H."/>
        </authorList>
    </citation>
    <scope>NUCLEOTIDE SEQUENCE [LARGE SCALE GENOMIC DNA]</scope>
    <source>
        <strain evidence="2 3">G-1-1-1</strain>
    </source>
</reference>
<dbReference type="RefSeq" id="WP_169455425.1">
    <property type="nucleotide sequence ID" value="NZ_CP051774.1"/>
</dbReference>